<dbReference type="EMBL" id="CATQJA010002641">
    <property type="protein sequence ID" value="CAJ0575882.1"/>
    <property type="molecule type" value="Genomic_DNA"/>
</dbReference>
<dbReference type="InterPro" id="IPR016186">
    <property type="entry name" value="C-type_lectin-like/link_sf"/>
</dbReference>
<feature type="domain" description="C-type lectin" evidence="2">
    <location>
        <begin position="29"/>
        <end position="142"/>
    </location>
</feature>
<keyword evidence="1" id="KW-0732">Signal</keyword>
<proteinExistence type="predicted"/>
<feature type="signal peptide" evidence="1">
    <location>
        <begin position="1"/>
        <end position="18"/>
    </location>
</feature>
<evidence type="ECO:0000256" key="1">
    <source>
        <dbReference type="SAM" id="SignalP"/>
    </source>
</evidence>
<evidence type="ECO:0000313" key="4">
    <source>
        <dbReference type="EMBL" id="CAJ0575882.1"/>
    </source>
</evidence>
<dbReference type="SUPFAM" id="SSF56436">
    <property type="entry name" value="C-type lectin-like"/>
    <property type="match status" value="1"/>
</dbReference>
<gene>
    <name evidence="4" type="ORF">MSPICULIGERA_LOCUS14184</name>
    <name evidence="3" type="ORF">MSPICULIGERA_LOCUS4198</name>
</gene>
<dbReference type="CDD" id="cd00037">
    <property type="entry name" value="CLECT"/>
    <property type="match status" value="1"/>
</dbReference>
<dbReference type="PROSITE" id="PS50041">
    <property type="entry name" value="C_TYPE_LECTIN_2"/>
    <property type="match status" value="1"/>
</dbReference>
<feature type="chain" id="PRO_5041588900" description="C-type lectin domain-containing protein" evidence="1">
    <location>
        <begin position="19"/>
        <end position="170"/>
    </location>
</feature>
<evidence type="ECO:0000313" key="5">
    <source>
        <dbReference type="Proteomes" id="UP001177023"/>
    </source>
</evidence>
<dbReference type="InterPro" id="IPR050111">
    <property type="entry name" value="C-type_lectin/snaclec_domain"/>
</dbReference>
<dbReference type="AlphaFoldDB" id="A0AA36CCC2"/>
<evidence type="ECO:0000259" key="2">
    <source>
        <dbReference type="PROSITE" id="PS50041"/>
    </source>
</evidence>
<dbReference type="EMBL" id="CATQJA010001066">
    <property type="protein sequence ID" value="CAJ0565564.1"/>
    <property type="molecule type" value="Genomic_DNA"/>
</dbReference>
<comment type="caution">
    <text evidence="3">The sequence shown here is derived from an EMBL/GenBank/DDBJ whole genome shotgun (WGS) entry which is preliminary data.</text>
</comment>
<evidence type="ECO:0000313" key="3">
    <source>
        <dbReference type="EMBL" id="CAJ0565564.1"/>
    </source>
</evidence>
<dbReference type="InterPro" id="IPR001304">
    <property type="entry name" value="C-type_lectin-like"/>
</dbReference>
<reference evidence="3" key="1">
    <citation type="submission" date="2023-06" db="EMBL/GenBank/DDBJ databases">
        <authorList>
            <person name="Delattre M."/>
        </authorList>
    </citation>
    <scope>NUCLEOTIDE SEQUENCE</scope>
    <source>
        <strain evidence="3">AF72</strain>
    </source>
</reference>
<organism evidence="3 5">
    <name type="scientific">Mesorhabditis spiculigera</name>
    <dbReference type="NCBI Taxonomy" id="96644"/>
    <lineage>
        <taxon>Eukaryota</taxon>
        <taxon>Metazoa</taxon>
        <taxon>Ecdysozoa</taxon>
        <taxon>Nematoda</taxon>
        <taxon>Chromadorea</taxon>
        <taxon>Rhabditida</taxon>
        <taxon>Rhabditina</taxon>
        <taxon>Rhabditomorpha</taxon>
        <taxon>Rhabditoidea</taxon>
        <taxon>Rhabditidae</taxon>
        <taxon>Mesorhabditinae</taxon>
        <taxon>Mesorhabditis</taxon>
    </lineage>
</organism>
<keyword evidence="5" id="KW-1185">Reference proteome</keyword>
<feature type="non-terminal residue" evidence="3">
    <location>
        <position position="170"/>
    </location>
</feature>
<name>A0AA36CCC2_9BILA</name>
<protein>
    <recommendedName>
        <fullName evidence="2">C-type lectin domain-containing protein</fullName>
    </recommendedName>
</protein>
<dbReference type="PANTHER" id="PTHR22803">
    <property type="entry name" value="MANNOSE, PHOSPHOLIPASE, LECTIN RECEPTOR RELATED"/>
    <property type="match status" value="1"/>
</dbReference>
<dbReference type="Pfam" id="PF00059">
    <property type="entry name" value="Lectin_C"/>
    <property type="match status" value="1"/>
</dbReference>
<accession>A0AA36CCC2</accession>
<dbReference type="Gene3D" id="3.10.100.10">
    <property type="entry name" value="Mannose-Binding Protein A, subunit A"/>
    <property type="match status" value="1"/>
</dbReference>
<dbReference type="SMART" id="SM00034">
    <property type="entry name" value="CLECT"/>
    <property type="match status" value="1"/>
</dbReference>
<sequence length="170" mass="18630">MRPLIVLISLAFVSPISADCLQGWVEIPEENTCILMSKMDLAHLQALRNCQTLGASLVKIGDAFMNTAIAIEAMTFENGRKTLIGIEKMSSGEWAYSDGTQLQYSKWKSGEPKANASCAAIDPTTAFWETVDCGVKMPYVCGKQDKNAPCDLGWSYSEESNACYWLKASP</sequence>
<dbReference type="InterPro" id="IPR016187">
    <property type="entry name" value="CTDL_fold"/>
</dbReference>
<dbReference type="Proteomes" id="UP001177023">
    <property type="component" value="Unassembled WGS sequence"/>
</dbReference>